<evidence type="ECO:0000259" key="7">
    <source>
        <dbReference type="PROSITE" id="PS51352"/>
    </source>
</evidence>
<dbReference type="SUPFAM" id="SSF52833">
    <property type="entry name" value="Thioredoxin-like"/>
    <property type="match status" value="1"/>
</dbReference>
<dbReference type="PANTHER" id="PTHR42852:SF6">
    <property type="entry name" value="THIOL:DISULFIDE INTERCHANGE PROTEIN DSBE"/>
    <property type="match status" value="1"/>
</dbReference>
<organism evidence="8 9">
    <name type="scientific">Streptomyces taklimakanensis</name>
    <dbReference type="NCBI Taxonomy" id="2569853"/>
    <lineage>
        <taxon>Bacteria</taxon>
        <taxon>Bacillati</taxon>
        <taxon>Actinomycetota</taxon>
        <taxon>Actinomycetes</taxon>
        <taxon>Kitasatosporales</taxon>
        <taxon>Streptomycetaceae</taxon>
        <taxon>Streptomyces</taxon>
    </lineage>
</organism>
<dbReference type="PANTHER" id="PTHR42852">
    <property type="entry name" value="THIOL:DISULFIDE INTERCHANGE PROTEIN DSBE"/>
    <property type="match status" value="1"/>
</dbReference>
<keyword evidence="5" id="KW-0676">Redox-active center</keyword>
<reference evidence="8 9" key="1">
    <citation type="submission" date="2019-11" db="EMBL/GenBank/DDBJ databases">
        <authorList>
            <person name="Yuan L."/>
        </authorList>
    </citation>
    <scope>NUCLEOTIDE SEQUENCE [LARGE SCALE GENOMIC DNA]</scope>
    <source>
        <strain evidence="8 9">TRM43335</strain>
    </source>
</reference>
<keyword evidence="3" id="KW-0735">Signal-anchor</keyword>
<dbReference type="CDD" id="cd02966">
    <property type="entry name" value="TlpA_like_family"/>
    <property type="match status" value="1"/>
</dbReference>
<evidence type="ECO:0000256" key="6">
    <source>
        <dbReference type="SAM" id="SignalP"/>
    </source>
</evidence>
<dbReference type="PROSITE" id="PS00194">
    <property type="entry name" value="THIOREDOXIN_1"/>
    <property type="match status" value="1"/>
</dbReference>
<dbReference type="GO" id="GO:0030313">
    <property type="term" value="C:cell envelope"/>
    <property type="evidence" value="ECO:0007669"/>
    <property type="project" value="UniProtKB-SubCell"/>
</dbReference>
<dbReference type="RefSeq" id="WP_155071521.1">
    <property type="nucleotide sequence ID" value="NZ_WIXO01000001.1"/>
</dbReference>
<dbReference type="GO" id="GO:0017004">
    <property type="term" value="P:cytochrome complex assembly"/>
    <property type="evidence" value="ECO:0007669"/>
    <property type="project" value="UniProtKB-KW"/>
</dbReference>
<dbReference type="Pfam" id="PF08534">
    <property type="entry name" value="Redoxin"/>
    <property type="match status" value="1"/>
</dbReference>
<dbReference type="InterPro" id="IPR017937">
    <property type="entry name" value="Thioredoxin_CS"/>
</dbReference>
<evidence type="ECO:0000256" key="1">
    <source>
        <dbReference type="ARBA" id="ARBA00004196"/>
    </source>
</evidence>
<feature type="signal peptide" evidence="6">
    <location>
        <begin position="1"/>
        <end position="36"/>
    </location>
</feature>
<feature type="domain" description="Thioredoxin" evidence="7">
    <location>
        <begin position="59"/>
        <end position="203"/>
    </location>
</feature>
<keyword evidence="3" id="KW-0812">Transmembrane</keyword>
<sequence>MILRATGPRRRPRPSAAVAAAVVGALLLAGCGGEDAAPADGGSGKNYVAGTGAVTEVEPGEREPAPVLSGETVDGERLSTADYRGDVLVVNVWGSWCPPCRAEMPHLVKVAKETEDQGVRFVGINTRDLDRVPAQRFEDDYGVPYPSLYDPSGKLLLRFPKGSLNPQAIPSTLFIDRDGRIAARALKPLGEEELRSILEPLIKEK</sequence>
<keyword evidence="6" id="KW-0732">Signal</keyword>
<protein>
    <submittedName>
        <fullName evidence="8">Redoxin domain-containing protein</fullName>
    </submittedName>
</protein>
<comment type="caution">
    <text evidence="8">The sequence shown here is derived from an EMBL/GenBank/DDBJ whole genome shotgun (WGS) entry which is preliminary data.</text>
</comment>
<dbReference type="AlphaFoldDB" id="A0A6G2BEF5"/>
<dbReference type="InterPro" id="IPR013766">
    <property type="entry name" value="Thioredoxin_domain"/>
</dbReference>
<keyword evidence="2" id="KW-0201">Cytochrome c-type biogenesis</keyword>
<dbReference type="PROSITE" id="PS51352">
    <property type="entry name" value="THIOREDOXIN_2"/>
    <property type="match status" value="1"/>
</dbReference>
<evidence type="ECO:0000313" key="9">
    <source>
        <dbReference type="Proteomes" id="UP000473014"/>
    </source>
</evidence>
<dbReference type="EMBL" id="WIXO01000001">
    <property type="protein sequence ID" value="MTE20443.1"/>
    <property type="molecule type" value="Genomic_DNA"/>
</dbReference>
<feature type="chain" id="PRO_5026147865" evidence="6">
    <location>
        <begin position="37"/>
        <end position="205"/>
    </location>
</feature>
<dbReference type="GO" id="GO:0016491">
    <property type="term" value="F:oxidoreductase activity"/>
    <property type="evidence" value="ECO:0007669"/>
    <property type="project" value="InterPro"/>
</dbReference>
<dbReference type="OrthoDB" id="9796554at2"/>
<dbReference type="PROSITE" id="PS51257">
    <property type="entry name" value="PROKAR_LIPOPROTEIN"/>
    <property type="match status" value="1"/>
</dbReference>
<dbReference type="InterPro" id="IPR050553">
    <property type="entry name" value="Thioredoxin_ResA/DsbE_sf"/>
</dbReference>
<dbReference type="InterPro" id="IPR036249">
    <property type="entry name" value="Thioredoxin-like_sf"/>
</dbReference>
<keyword evidence="4" id="KW-1015">Disulfide bond</keyword>
<proteinExistence type="predicted"/>
<name>A0A6G2BEF5_9ACTN</name>
<gene>
    <name evidence="8" type="ORF">F0L17_15275</name>
</gene>
<evidence type="ECO:0000256" key="5">
    <source>
        <dbReference type="ARBA" id="ARBA00023284"/>
    </source>
</evidence>
<keyword evidence="9" id="KW-1185">Reference proteome</keyword>
<evidence type="ECO:0000256" key="2">
    <source>
        <dbReference type="ARBA" id="ARBA00022748"/>
    </source>
</evidence>
<evidence type="ECO:0000256" key="4">
    <source>
        <dbReference type="ARBA" id="ARBA00023157"/>
    </source>
</evidence>
<dbReference type="Gene3D" id="3.40.30.10">
    <property type="entry name" value="Glutaredoxin"/>
    <property type="match status" value="1"/>
</dbReference>
<comment type="subcellular location">
    <subcellularLocation>
        <location evidence="1">Cell envelope</location>
    </subcellularLocation>
</comment>
<dbReference type="Proteomes" id="UP000473014">
    <property type="component" value="Unassembled WGS sequence"/>
</dbReference>
<evidence type="ECO:0000313" key="8">
    <source>
        <dbReference type="EMBL" id="MTE20443.1"/>
    </source>
</evidence>
<evidence type="ECO:0000256" key="3">
    <source>
        <dbReference type="ARBA" id="ARBA00022968"/>
    </source>
</evidence>
<dbReference type="InterPro" id="IPR013740">
    <property type="entry name" value="Redoxin"/>
</dbReference>
<accession>A0A6G2BEF5</accession>